<sequence length="326" mass="36839">MSVNRIIHVSPVDYSGTVRCYTHELEAIRRISQTEGNSNREFYLCPKNPEDRCDFFFWADQLTAGTPHQLPAMSQNNTSTPSRTPQAPHTPSKIRMDAIQEALAEKKPDSRANGNNQSTTPSSNLRLRGQAVKTPGQLKRDEEIKRALGTPTRQSTQLQHNDANVFQSSQPPPANFKLTPLSQESSIHSDEDDPFDNLPLTPPASQRYKRSRDQESNEESEPDSFRSSPSRNKGKKKANLAHDWITPTTSTKDDTDVFTASTQLVGIIGSLEELRGQVLKLERQIKALRKSNEAKLEKIRDLETDNHSLKLENDHLRGRIRQLENH</sequence>
<evidence type="ECO:0000256" key="4">
    <source>
        <dbReference type="PROSITE-ProRule" id="PRU01343"/>
    </source>
</evidence>
<dbReference type="CDD" id="cd14686">
    <property type="entry name" value="bZIP"/>
    <property type="match status" value="1"/>
</dbReference>
<evidence type="ECO:0000259" key="7">
    <source>
        <dbReference type="PROSITE" id="PS51999"/>
    </source>
</evidence>
<gene>
    <name evidence="8" type="ORF">C8R41DRAFT_819460</name>
</gene>
<dbReference type="InterPro" id="IPR010666">
    <property type="entry name" value="Znf_GRF"/>
</dbReference>
<evidence type="ECO:0000256" key="1">
    <source>
        <dbReference type="ARBA" id="ARBA00022723"/>
    </source>
</evidence>
<evidence type="ECO:0000313" key="9">
    <source>
        <dbReference type="Proteomes" id="UP001150217"/>
    </source>
</evidence>
<keyword evidence="2 4" id="KW-0863">Zinc-finger</keyword>
<organism evidence="8 9">
    <name type="scientific">Lentinula lateritia</name>
    <dbReference type="NCBI Taxonomy" id="40482"/>
    <lineage>
        <taxon>Eukaryota</taxon>
        <taxon>Fungi</taxon>
        <taxon>Dikarya</taxon>
        <taxon>Basidiomycota</taxon>
        <taxon>Agaricomycotina</taxon>
        <taxon>Agaricomycetes</taxon>
        <taxon>Agaricomycetidae</taxon>
        <taxon>Agaricales</taxon>
        <taxon>Marasmiineae</taxon>
        <taxon>Omphalotaceae</taxon>
        <taxon>Lentinula</taxon>
    </lineage>
</organism>
<feature type="coiled-coil region" evidence="5">
    <location>
        <begin position="271"/>
        <end position="326"/>
    </location>
</feature>
<keyword evidence="5" id="KW-0175">Coiled coil</keyword>
<evidence type="ECO:0000256" key="6">
    <source>
        <dbReference type="SAM" id="MobiDB-lite"/>
    </source>
</evidence>
<dbReference type="PROSITE" id="PS51999">
    <property type="entry name" value="ZF_GRF"/>
    <property type="match status" value="1"/>
</dbReference>
<evidence type="ECO:0000256" key="2">
    <source>
        <dbReference type="ARBA" id="ARBA00022771"/>
    </source>
</evidence>
<accession>A0ABQ8VRB1</accession>
<comment type="caution">
    <text evidence="8">The sequence shown here is derived from an EMBL/GenBank/DDBJ whole genome shotgun (WGS) entry which is preliminary data.</text>
</comment>
<feature type="compositionally biased region" description="Polar residues" evidence="6">
    <location>
        <begin position="112"/>
        <end position="125"/>
    </location>
</feature>
<name>A0ABQ8VRB1_9AGAR</name>
<feature type="domain" description="GRF-type" evidence="7">
    <location>
        <begin position="20"/>
        <end position="62"/>
    </location>
</feature>
<keyword evidence="1" id="KW-0479">Metal-binding</keyword>
<reference evidence="8" key="1">
    <citation type="submission" date="2022-08" db="EMBL/GenBank/DDBJ databases">
        <title>A Global Phylogenomic Analysis of the Shiitake Genus Lentinula.</title>
        <authorList>
            <consortium name="DOE Joint Genome Institute"/>
            <person name="Sierra-Patev S."/>
            <person name="Min B."/>
            <person name="Naranjo-Ortiz M."/>
            <person name="Looney B."/>
            <person name="Konkel Z."/>
            <person name="Slot J.C."/>
            <person name="Sakamoto Y."/>
            <person name="Steenwyk J.L."/>
            <person name="Rokas A."/>
            <person name="Carro J."/>
            <person name="Camarero S."/>
            <person name="Ferreira P."/>
            <person name="Molpeceres G."/>
            <person name="Ruiz-Duenas F.J."/>
            <person name="Serrano A."/>
            <person name="Henrissat B."/>
            <person name="Drula E."/>
            <person name="Hughes K.W."/>
            <person name="Mata J.L."/>
            <person name="Ishikawa N.K."/>
            <person name="Vargas-Isla R."/>
            <person name="Ushijima S."/>
            <person name="Smith C.A."/>
            <person name="Ahrendt S."/>
            <person name="Andreopoulos W."/>
            <person name="He G."/>
            <person name="Labutti K."/>
            <person name="Lipzen A."/>
            <person name="Ng V."/>
            <person name="Riley R."/>
            <person name="Sandor L."/>
            <person name="Barry K."/>
            <person name="Martinez A.T."/>
            <person name="Xiao Y."/>
            <person name="Gibbons J.G."/>
            <person name="Terashima K."/>
            <person name="Grigoriev I.V."/>
            <person name="Hibbett D.S."/>
        </authorList>
    </citation>
    <scope>NUCLEOTIDE SEQUENCE</scope>
    <source>
        <strain evidence="8">RHP3577 ss4</strain>
    </source>
</reference>
<feature type="compositionally biased region" description="Polar residues" evidence="6">
    <location>
        <begin position="72"/>
        <end position="89"/>
    </location>
</feature>
<evidence type="ECO:0000256" key="5">
    <source>
        <dbReference type="SAM" id="Coils"/>
    </source>
</evidence>
<dbReference type="Proteomes" id="UP001150217">
    <property type="component" value="Unassembled WGS sequence"/>
</dbReference>
<proteinExistence type="predicted"/>
<evidence type="ECO:0000256" key="3">
    <source>
        <dbReference type="ARBA" id="ARBA00022833"/>
    </source>
</evidence>
<keyword evidence="9" id="KW-1185">Reference proteome</keyword>
<protein>
    <recommendedName>
        <fullName evidence="7">GRF-type domain-containing protein</fullName>
    </recommendedName>
</protein>
<feature type="region of interest" description="Disordered" evidence="6">
    <location>
        <begin position="164"/>
        <end position="253"/>
    </location>
</feature>
<feature type="region of interest" description="Disordered" evidence="6">
    <location>
        <begin position="67"/>
        <end position="92"/>
    </location>
</feature>
<keyword evidence="3" id="KW-0862">Zinc</keyword>
<feature type="region of interest" description="Disordered" evidence="6">
    <location>
        <begin position="105"/>
        <end position="143"/>
    </location>
</feature>
<evidence type="ECO:0000313" key="8">
    <source>
        <dbReference type="EMBL" id="KAJ4498147.1"/>
    </source>
</evidence>
<dbReference type="Pfam" id="PF06839">
    <property type="entry name" value="Zn_ribbon_GRF"/>
    <property type="match status" value="1"/>
</dbReference>
<dbReference type="EMBL" id="JANVFT010000017">
    <property type="protein sequence ID" value="KAJ4498147.1"/>
    <property type="molecule type" value="Genomic_DNA"/>
</dbReference>